<feature type="region of interest" description="Disordered" evidence="3">
    <location>
        <begin position="365"/>
        <end position="384"/>
    </location>
</feature>
<dbReference type="OMA" id="NAHISHC"/>
<dbReference type="AlphaFoldDB" id="W2QQY2"/>
<evidence type="ECO:0000256" key="1">
    <source>
        <dbReference type="ARBA" id="ARBA00001968"/>
    </source>
</evidence>
<protein>
    <recommendedName>
        <fullName evidence="4">DDE Tnp4 domain-containing protein</fullName>
    </recommendedName>
</protein>
<dbReference type="EMBL" id="KI669570">
    <property type="protein sequence ID" value="ETN15612.1"/>
    <property type="molecule type" value="Genomic_DNA"/>
</dbReference>
<feature type="domain" description="DDE Tnp4" evidence="4">
    <location>
        <begin position="213"/>
        <end position="305"/>
    </location>
</feature>
<dbReference type="Pfam" id="PF13359">
    <property type="entry name" value="DDE_Tnp_4"/>
    <property type="match status" value="1"/>
</dbReference>
<dbReference type="GO" id="GO:0046872">
    <property type="term" value="F:metal ion binding"/>
    <property type="evidence" value="ECO:0007669"/>
    <property type="project" value="UniProtKB-KW"/>
</dbReference>
<dbReference type="VEuPathDB" id="FungiDB:PPTG_06849"/>
<evidence type="ECO:0000259" key="4">
    <source>
        <dbReference type="Pfam" id="PF13359"/>
    </source>
</evidence>
<evidence type="ECO:0000313" key="5">
    <source>
        <dbReference type="EMBL" id="ETN15612.1"/>
    </source>
</evidence>
<accession>W2QQY2</accession>
<name>W2QQY2_PHYN3</name>
<evidence type="ECO:0000256" key="3">
    <source>
        <dbReference type="SAM" id="MobiDB-lite"/>
    </source>
</evidence>
<dbReference type="RefSeq" id="XP_008899141.1">
    <property type="nucleotide sequence ID" value="XM_008900893.1"/>
</dbReference>
<proteinExistence type="predicted"/>
<gene>
    <name evidence="5" type="ORF">PPTG_06849</name>
</gene>
<dbReference type="InterPro" id="IPR027806">
    <property type="entry name" value="HARBI1_dom"/>
</dbReference>
<reference evidence="6" key="1">
    <citation type="submission" date="2011-12" db="EMBL/GenBank/DDBJ databases">
        <authorList>
            <consortium name="The Broad Institute Genome Sequencing Platform"/>
            <person name="Russ C."/>
            <person name="Tyler B."/>
            <person name="Panabieres F."/>
            <person name="Shan W."/>
            <person name="Tripathy S."/>
            <person name="Grunwald N."/>
            <person name="Machado M."/>
            <person name="Young S.K."/>
            <person name="Zeng Q."/>
            <person name="Gargeya S."/>
            <person name="Fitzgerald M."/>
            <person name="Haas B."/>
            <person name="Abouelleil A."/>
            <person name="Alvarado L."/>
            <person name="Arachchi H.M."/>
            <person name="Berlin A."/>
            <person name="Chapman S.B."/>
            <person name="Gearin G."/>
            <person name="Goldberg J."/>
            <person name="Griggs A."/>
            <person name="Gujja S."/>
            <person name="Hansen M."/>
            <person name="Heiman D."/>
            <person name="Howarth C."/>
            <person name="Larimer J."/>
            <person name="Lui A."/>
            <person name="MacDonald P.J.P."/>
            <person name="McCowen C."/>
            <person name="Montmayeur A."/>
            <person name="Murphy C."/>
            <person name="Neiman D."/>
            <person name="Pearson M."/>
            <person name="Priest M."/>
            <person name="Roberts A."/>
            <person name="Saif S."/>
            <person name="Shea T."/>
            <person name="Sisk P."/>
            <person name="Stolte C."/>
            <person name="Sykes S."/>
            <person name="Wortman J."/>
            <person name="Nusbaum C."/>
            <person name="Birren B."/>
        </authorList>
    </citation>
    <scope>NUCLEOTIDE SEQUENCE [LARGE SCALE GENOMIC DNA]</scope>
    <source>
        <strain evidence="6">INRA-310</strain>
    </source>
</reference>
<evidence type="ECO:0000256" key="2">
    <source>
        <dbReference type="ARBA" id="ARBA00022723"/>
    </source>
</evidence>
<sequence length="384" mass="43959">MSRQTAQGSQAARDHVERILSELHERNIERELDIIQYSNVAPHEIDDESTDTPLMDPFRELGGSSAIKDMTNFSLQEFNTLWLSLREHVLANYNVGRGKRSDVKLKDAFFMTLVMLKEDRTWDSNDKRFKLTTTTFTDVVTKFIKMLSPRWVIRSNKAGDLVAVLPKMASSTAASMGSRAWGYARHHNFKGNKEFHNVKMKKLPGDEMLPDDCPLAEFFFPAEWAILADTGYQGISSFLRGILPKKGRNISRADLSHNDKVAHDRVIVENFFGRLNQLWRITSDKLRLGRDLYDDKFRLCLGLTNVHVSHCPLRQDNGDWYSRSQNKLIQLGQLLKQKRRLAQEKYRAKKRRLLSSTLADLGGEADASEDAMTQLPSQRVLSEG</sequence>
<dbReference type="GeneID" id="20176780"/>
<keyword evidence="2" id="KW-0479">Metal-binding</keyword>
<evidence type="ECO:0000313" key="6">
    <source>
        <dbReference type="Proteomes" id="UP000018817"/>
    </source>
</evidence>
<dbReference type="Proteomes" id="UP000018817">
    <property type="component" value="Unassembled WGS sequence"/>
</dbReference>
<comment type="cofactor">
    <cofactor evidence="1">
        <name>a divalent metal cation</name>
        <dbReference type="ChEBI" id="CHEBI:60240"/>
    </cofactor>
</comment>
<feature type="compositionally biased region" description="Polar residues" evidence="3">
    <location>
        <begin position="374"/>
        <end position="384"/>
    </location>
</feature>
<dbReference type="OrthoDB" id="116425at2759"/>
<organism evidence="5 6">
    <name type="scientific">Phytophthora nicotianae (strain INRA-310)</name>
    <name type="common">Phytophthora parasitica</name>
    <dbReference type="NCBI Taxonomy" id="761204"/>
    <lineage>
        <taxon>Eukaryota</taxon>
        <taxon>Sar</taxon>
        <taxon>Stramenopiles</taxon>
        <taxon>Oomycota</taxon>
        <taxon>Peronosporomycetes</taxon>
        <taxon>Peronosporales</taxon>
        <taxon>Peronosporaceae</taxon>
        <taxon>Phytophthora</taxon>
    </lineage>
</organism>
<reference evidence="5 6" key="2">
    <citation type="submission" date="2013-11" db="EMBL/GenBank/DDBJ databases">
        <title>The Genome Sequence of Phytophthora parasitica INRA-310.</title>
        <authorList>
            <consortium name="The Broad Institute Genomics Platform"/>
            <person name="Russ C."/>
            <person name="Tyler B."/>
            <person name="Panabieres F."/>
            <person name="Shan W."/>
            <person name="Tripathy S."/>
            <person name="Grunwald N."/>
            <person name="Machado M."/>
            <person name="Johnson C.S."/>
            <person name="Arredondo F."/>
            <person name="Hong C."/>
            <person name="Coffey M."/>
            <person name="Young S.K."/>
            <person name="Zeng Q."/>
            <person name="Gargeya S."/>
            <person name="Fitzgerald M."/>
            <person name="Abouelleil A."/>
            <person name="Alvarado L."/>
            <person name="Chapman S.B."/>
            <person name="Gainer-Dewar J."/>
            <person name="Goldberg J."/>
            <person name="Griggs A."/>
            <person name="Gujja S."/>
            <person name="Hansen M."/>
            <person name="Howarth C."/>
            <person name="Imamovic A."/>
            <person name="Ireland A."/>
            <person name="Larimer J."/>
            <person name="McCowan C."/>
            <person name="Murphy C."/>
            <person name="Pearson M."/>
            <person name="Poon T.W."/>
            <person name="Priest M."/>
            <person name="Roberts A."/>
            <person name="Saif S."/>
            <person name="Shea T."/>
            <person name="Sykes S."/>
            <person name="Wortman J."/>
            <person name="Nusbaum C."/>
            <person name="Birren B."/>
        </authorList>
    </citation>
    <scope>NUCLEOTIDE SEQUENCE [LARGE SCALE GENOMIC DNA]</scope>
    <source>
        <strain evidence="5 6">INRA-310</strain>
    </source>
</reference>